<name>A0ACD1G926_9EURO</name>
<dbReference type="Proteomes" id="UP000249057">
    <property type="component" value="Unassembled WGS sequence"/>
</dbReference>
<evidence type="ECO:0000313" key="1">
    <source>
        <dbReference type="EMBL" id="RAH45634.1"/>
    </source>
</evidence>
<organism evidence="1 2">
    <name type="scientific">Aspergillus brunneoviolaceus CBS 621.78</name>
    <dbReference type="NCBI Taxonomy" id="1450534"/>
    <lineage>
        <taxon>Eukaryota</taxon>
        <taxon>Fungi</taxon>
        <taxon>Dikarya</taxon>
        <taxon>Ascomycota</taxon>
        <taxon>Pezizomycotina</taxon>
        <taxon>Eurotiomycetes</taxon>
        <taxon>Eurotiomycetidae</taxon>
        <taxon>Eurotiales</taxon>
        <taxon>Aspergillaceae</taxon>
        <taxon>Aspergillus</taxon>
        <taxon>Aspergillus subgen. Circumdati</taxon>
    </lineage>
</organism>
<dbReference type="EMBL" id="KZ825344">
    <property type="protein sequence ID" value="RAH45634.1"/>
    <property type="molecule type" value="Genomic_DNA"/>
</dbReference>
<accession>A0ACD1G926</accession>
<proteinExistence type="predicted"/>
<sequence>MNSSFAFLFCLFLVFFDWLIPFTQTELILLGSSLMSPNHPATTISQTSSYDRRFLTRGQEDLLRLVMTWQLLPFTRRFLSNLPFRPLLPFKDQKPTNPAIIKVWENRKHSPGSSVPSNRAARARISRCGGRAGLR</sequence>
<gene>
    <name evidence="1" type="ORF">BO95DRAFT_139575</name>
</gene>
<reference evidence="1" key="1">
    <citation type="submission" date="2018-02" db="EMBL/GenBank/DDBJ databases">
        <title>The genomes of Aspergillus section Nigri reveals drivers in fungal speciation.</title>
        <authorList>
            <consortium name="DOE Joint Genome Institute"/>
            <person name="Vesth T.C."/>
            <person name="Nybo J."/>
            <person name="Theobald S."/>
            <person name="Brandl J."/>
            <person name="Frisvad J.C."/>
            <person name="Nielsen K.F."/>
            <person name="Lyhne E.K."/>
            <person name="Kogle M.E."/>
            <person name="Kuo A."/>
            <person name="Riley R."/>
            <person name="Clum A."/>
            <person name="Nolan M."/>
            <person name="Lipzen A."/>
            <person name="Salamov A."/>
            <person name="Henrissat B."/>
            <person name="Wiebenga A."/>
            <person name="De vries R.P."/>
            <person name="Grigoriev I.V."/>
            <person name="Mortensen U.H."/>
            <person name="Andersen M.R."/>
            <person name="Baker S.E."/>
        </authorList>
    </citation>
    <scope>NUCLEOTIDE SEQUENCE</scope>
    <source>
        <strain evidence="1">CBS 621.78</strain>
    </source>
</reference>
<keyword evidence="2" id="KW-1185">Reference proteome</keyword>
<protein>
    <submittedName>
        <fullName evidence="1">Uncharacterized protein</fullName>
    </submittedName>
</protein>
<evidence type="ECO:0000313" key="2">
    <source>
        <dbReference type="Proteomes" id="UP000249057"/>
    </source>
</evidence>